<organism evidence="14 15">
    <name type="scientific">Apostasia shenzhenica</name>
    <dbReference type="NCBI Taxonomy" id="1088818"/>
    <lineage>
        <taxon>Eukaryota</taxon>
        <taxon>Viridiplantae</taxon>
        <taxon>Streptophyta</taxon>
        <taxon>Embryophyta</taxon>
        <taxon>Tracheophyta</taxon>
        <taxon>Spermatophyta</taxon>
        <taxon>Magnoliopsida</taxon>
        <taxon>Liliopsida</taxon>
        <taxon>Asparagales</taxon>
        <taxon>Orchidaceae</taxon>
        <taxon>Apostasioideae</taxon>
        <taxon>Apostasia</taxon>
    </lineage>
</organism>
<dbReference type="Gene3D" id="1.10.510.10">
    <property type="entry name" value="Transferase(Phosphotransferase) domain 1"/>
    <property type="match status" value="1"/>
</dbReference>
<dbReference type="OrthoDB" id="4062651at2759"/>
<dbReference type="AlphaFoldDB" id="A0A2I0ABB8"/>
<feature type="region of interest" description="Disordered" evidence="10">
    <location>
        <begin position="304"/>
        <end position="335"/>
    </location>
</feature>
<feature type="transmembrane region" description="Helical" evidence="11">
    <location>
        <begin position="271"/>
        <end position="295"/>
    </location>
</feature>
<feature type="domain" description="Protein kinase" evidence="13">
    <location>
        <begin position="349"/>
        <end position="639"/>
    </location>
</feature>
<comment type="subcellular location">
    <subcellularLocation>
        <location evidence="1">Cell membrane</location>
        <topology evidence="1">Single-pass membrane protein</topology>
    </subcellularLocation>
</comment>
<evidence type="ECO:0000256" key="6">
    <source>
        <dbReference type="ARBA" id="ARBA00022840"/>
    </source>
</evidence>
<dbReference type="InterPro" id="IPR056561">
    <property type="entry name" value="NFP_LYK_LysM1"/>
</dbReference>
<protein>
    <submittedName>
        <fullName evidence="14">Protein LYK5</fullName>
    </submittedName>
</protein>
<dbReference type="InterPro" id="IPR052611">
    <property type="entry name" value="Plant_RLK_LysM"/>
</dbReference>
<dbReference type="PANTHER" id="PTHR45927">
    <property type="entry name" value="LYSM-DOMAIN RECEPTOR-LIKE KINASE-RELATED"/>
    <property type="match status" value="1"/>
</dbReference>
<evidence type="ECO:0000313" key="14">
    <source>
        <dbReference type="EMBL" id="PKA52841.1"/>
    </source>
</evidence>
<dbReference type="GO" id="GO:0005886">
    <property type="term" value="C:plasma membrane"/>
    <property type="evidence" value="ECO:0007669"/>
    <property type="project" value="UniProtKB-SubCell"/>
</dbReference>
<evidence type="ECO:0000256" key="4">
    <source>
        <dbReference type="ARBA" id="ARBA00022729"/>
    </source>
</evidence>
<dbReference type="FunFam" id="1.10.510.10:FF:000468">
    <property type="entry name" value="PTI1-like tyrosine-protein kinase 3"/>
    <property type="match status" value="1"/>
</dbReference>
<dbReference type="Pfam" id="PF23446">
    <property type="entry name" value="LysM1_NFP_LYK"/>
    <property type="match status" value="1"/>
</dbReference>
<sequence>MASSSSSPPPFLLRLLILLLHLLASKAQQPYINNAQLNCYASNASSALGYSCNGLSSSCPSFLTFRARSPYLSPALIAFLLSANTENVSRINSVSDVDPLPSDDLIIVPVPCSCSGPNAQFYQHNASYTIKVNGETYLTVANDTYQGLSSCQALMDQNPIDSRHINVGDVIVVPLRCACPTLNQTRSGIKYLVSYLVTWEDDVPTIAQRFNADYPSVLAANQLNEKSIIYPFTTLLIPLRTEPTAIASPPSPAPDVSPPPPAGSGGSSHKWVFVGVGIGVGVLLILGVPALFFCLRRRPQEMKEKPVSGSGVEYGALPSKPSSSPSPATPSPLPSSVIQRMLDSMKLYEFEELERATGNFGEDHSVIGAVYRAVINGDSAAVKRLEGNASNEINILKQISHSSIIKLSGFCLHEGNTYMVYEFADLGSLSDWIHHKKKMNDSYCLTWKQRIQIACDIADGLNYLHNYSNPPYIHNNLKSSNVLLGQGFRAKISNFCLARPVGEEEEGGMNQLTRHIVGTVSYMAPEYLEHGLITPKVDVFAFGVVLLELLSGQEATFAGEDERKRGLFLWAAIDDVLSGEDVRRKLRGFVDNCLRDEYPFDLAFAMAELAKRCASNDAASRPTMIEVLVSLSAIYNSTLDWEPEDLSRSFSGSAIYRR</sequence>
<dbReference type="Pfam" id="PF23473">
    <property type="entry name" value="LysM3_LYK4_5"/>
    <property type="match status" value="1"/>
</dbReference>
<evidence type="ECO:0000256" key="3">
    <source>
        <dbReference type="ARBA" id="ARBA00022692"/>
    </source>
</evidence>
<dbReference type="InterPro" id="IPR011009">
    <property type="entry name" value="Kinase-like_dom_sf"/>
</dbReference>
<dbReference type="Proteomes" id="UP000236161">
    <property type="component" value="Unassembled WGS sequence"/>
</dbReference>
<dbReference type="EMBL" id="KZ452001">
    <property type="protein sequence ID" value="PKA52841.1"/>
    <property type="molecule type" value="Genomic_DNA"/>
</dbReference>
<dbReference type="Pfam" id="PF23472">
    <property type="entry name" value="LysM2_CERK1_LYK3_4_5"/>
    <property type="match status" value="1"/>
</dbReference>
<keyword evidence="5" id="KW-0547">Nucleotide-binding</keyword>
<evidence type="ECO:0000256" key="5">
    <source>
        <dbReference type="ARBA" id="ARBA00022741"/>
    </source>
</evidence>
<keyword evidence="4 12" id="KW-0732">Signal</keyword>
<dbReference type="Gene3D" id="3.10.350.10">
    <property type="entry name" value="LysM domain"/>
    <property type="match status" value="1"/>
</dbReference>
<evidence type="ECO:0000259" key="13">
    <source>
        <dbReference type="PROSITE" id="PS50011"/>
    </source>
</evidence>
<proteinExistence type="predicted"/>
<keyword evidence="2" id="KW-1003">Cell membrane</keyword>
<keyword evidence="15" id="KW-1185">Reference proteome</keyword>
<evidence type="ECO:0000256" key="7">
    <source>
        <dbReference type="ARBA" id="ARBA00022989"/>
    </source>
</evidence>
<evidence type="ECO:0000313" key="15">
    <source>
        <dbReference type="Proteomes" id="UP000236161"/>
    </source>
</evidence>
<dbReference type="InterPro" id="IPR036779">
    <property type="entry name" value="LysM_dom_sf"/>
</dbReference>
<dbReference type="STRING" id="1088818.A0A2I0ABB8"/>
<dbReference type="SUPFAM" id="SSF56112">
    <property type="entry name" value="Protein kinase-like (PK-like)"/>
    <property type="match status" value="1"/>
</dbReference>
<keyword evidence="7 11" id="KW-1133">Transmembrane helix</keyword>
<dbReference type="PANTHER" id="PTHR45927:SF6">
    <property type="entry name" value="PROTEIN LYK5"/>
    <property type="match status" value="1"/>
</dbReference>
<keyword evidence="9" id="KW-1015">Disulfide bond</keyword>
<evidence type="ECO:0000256" key="10">
    <source>
        <dbReference type="SAM" id="MobiDB-lite"/>
    </source>
</evidence>
<feature type="chain" id="PRO_5014138881" evidence="12">
    <location>
        <begin position="28"/>
        <end position="658"/>
    </location>
</feature>
<evidence type="ECO:0000256" key="11">
    <source>
        <dbReference type="SAM" id="Phobius"/>
    </source>
</evidence>
<reference evidence="14 15" key="1">
    <citation type="journal article" date="2017" name="Nature">
        <title>The Apostasia genome and the evolution of orchids.</title>
        <authorList>
            <person name="Zhang G.Q."/>
            <person name="Liu K.W."/>
            <person name="Li Z."/>
            <person name="Lohaus R."/>
            <person name="Hsiao Y.Y."/>
            <person name="Niu S.C."/>
            <person name="Wang J.Y."/>
            <person name="Lin Y.C."/>
            <person name="Xu Q."/>
            <person name="Chen L.J."/>
            <person name="Yoshida K."/>
            <person name="Fujiwara S."/>
            <person name="Wang Z.W."/>
            <person name="Zhang Y.Q."/>
            <person name="Mitsuda N."/>
            <person name="Wang M."/>
            <person name="Liu G.H."/>
            <person name="Pecoraro L."/>
            <person name="Huang H.X."/>
            <person name="Xiao X.J."/>
            <person name="Lin M."/>
            <person name="Wu X.Y."/>
            <person name="Wu W.L."/>
            <person name="Chen Y.Y."/>
            <person name="Chang S.B."/>
            <person name="Sakamoto S."/>
            <person name="Ohme-Takagi M."/>
            <person name="Yagi M."/>
            <person name="Zeng S.J."/>
            <person name="Shen C.Y."/>
            <person name="Yeh C.M."/>
            <person name="Luo Y.B."/>
            <person name="Tsai W.C."/>
            <person name="Van de Peer Y."/>
            <person name="Liu Z.J."/>
        </authorList>
    </citation>
    <scope>NUCLEOTIDE SEQUENCE [LARGE SCALE GENOMIC DNA]</scope>
    <source>
        <strain evidence="15">cv. Shenzhen</strain>
        <tissue evidence="14">Stem</tissue>
    </source>
</reference>
<name>A0A2I0ABB8_9ASPA</name>
<dbReference type="GO" id="GO:0004672">
    <property type="term" value="F:protein kinase activity"/>
    <property type="evidence" value="ECO:0007669"/>
    <property type="project" value="InterPro"/>
</dbReference>
<keyword evidence="6" id="KW-0067">ATP-binding</keyword>
<gene>
    <name evidence="14" type="primary">LYK5</name>
    <name evidence="14" type="ORF">AXF42_Ash001822</name>
</gene>
<dbReference type="Pfam" id="PF07714">
    <property type="entry name" value="PK_Tyr_Ser-Thr"/>
    <property type="match status" value="1"/>
</dbReference>
<evidence type="ECO:0000256" key="8">
    <source>
        <dbReference type="ARBA" id="ARBA00023136"/>
    </source>
</evidence>
<dbReference type="InterPro" id="IPR001245">
    <property type="entry name" value="Ser-Thr/Tyr_kinase_cat_dom"/>
</dbReference>
<dbReference type="PROSITE" id="PS50011">
    <property type="entry name" value="PROTEIN_KINASE_DOM"/>
    <property type="match status" value="1"/>
</dbReference>
<keyword evidence="3 11" id="KW-0812">Transmembrane</keyword>
<keyword evidence="8 11" id="KW-0472">Membrane</keyword>
<dbReference type="InterPro" id="IPR000719">
    <property type="entry name" value="Prot_kinase_dom"/>
</dbReference>
<dbReference type="InterPro" id="IPR056563">
    <property type="entry name" value="LysM3_LYK4_5"/>
</dbReference>
<evidence type="ECO:0000256" key="1">
    <source>
        <dbReference type="ARBA" id="ARBA00004162"/>
    </source>
</evidence>
<evidence type="ECO:0000256" key="2">
    <source>
        <dbReference type="ARBA" id="ARBA00022475"/>
    </source>
</evidence>
<feature type="signal peptide" evidence="12">
    <location>
        <begin position="1"/>
        <end position="27"/>
    </location>
</feature>
<evidence type="ECO:0000256" key="12">
    <source>
        <dbReference type="SAM" id="SignalP"/>
    </source>
</evidence>
<dbReference type="GO" id="GO:0005524">
    <property type="term" value="F:ATP binding"/>
    <property type="evidence" value="ECO:0007669"/>
    <property type="project" value="UniProtKB-KW"/>
</dbReference>
<evidence type="ECO:0000256" key="9">
    <source>
        <dbReference type="ARBA" id="ARBA00023157"/>
    </source>
</evidence>
<dbReference type="Gene3D" id="3.30.200.20">
    <property type="entry name" value="Phosphorylase Kinase, domain 1"/>
    <property type="match status" value="1"/>
</dbReference>
<accession>A0A2I0ABB8</accession>
<dbReference type="InterPro" id="IPR056562">
    <property type="entry name" value="LysM2_CERK1_LYK3_4_5"/>
</dbReference>